<sequence>MGHEEGFGEFIVNTIDAYEVIVLGIPHPLRQ</sequence>
<gene>
    <name evidence="1" type="ORF">S06H3_22192</name>
</gene>
<reference evidence="1" key="1">
    <citation type="journal article" date="2014" name="Front. Microbiol.">
        <title>High frequency of phylogenetically diverse reductive dehalogenase-homologous genes in deep subseafloor sedimentary metagenomes.</title>
        <authorList>
            <person name="Kawai M."/>
            <person name="Futagami T."/>
            <person name="Toyoda A."/>
            <person name="Takaki Y."/>
            <person name="Nishi S."/>
            <person name="Hori S."/>
            <person name="Arai W."/>
            <person name="Tsubouchi T."/>
            <person name="Morono Y."/>
            <person name="Uchiyama I."/>
            <person name="Ito T."/>
            <person name="Fujiyama A."/>
            <person name="Inagaki F."/>
            <person name="Takami H."/>
        </authorList>
    </citation>
    <scope>NUCLEOTIDE SEQUENCE</scope>
    <source>
        <strain evidence="1">Expedition CK06-06</strain>
    </source>
</reference>
<dbReference type="EMBL" id="BARV01011807">
    <property type="protein sequence ID" value="GAI12401.1"/>
    <property type="molecule type" value="Genomic_DNA"/>
</dbReference>
<accession>X1M2U9</accession>
<dbReference type="AlphaFoldDB" id="X1M2U9"/>
<feature type="non-terminal residue" evidence="1">
    <location>
        <position position="31"/>
    </location>
</feature>
<proteinExistence type="predicted"/>
<protein>
    <submittedName>
        <fullName evidence="1">Uncharacterized protein</fullName>
    </submittedName>
</protein>
<comment type="caution">
    <text evidence="1">The sequence shown here is derived from an EMBL/GenBank/DDBJ whole genome shotgun (WGS) entry which is preliminary data.</text>
</comment>
<organism evidence="1">
    <name type="scientific">marine sediment metagenome</name>
    <dbReference type="NCBI Taxonomy" id="412755"/>
    <lineage>
        <taxon>unclassified sequences</taxon>
        <taxon>metagenomes</taxon>
        <taxon>ecological metagenomes</taxon>
    </lineage>
</organism>
<name>X1M2U9_9ZZZZ</name>
<evidence type="ECO:0000313" key="1">
    <source>
        <dbReference type="EMBL" id="GAI12401.1"/>
    </source>
</evidence>